<reference evidence="5 6" key="1">
    <citation type="submission" date="2024-06" db="EMBL/GenBank/DDBJ databases">
        <title>A chromosome level genome sequence of Diviner's sage (Salvia divinorum).</title>
        <authorList>
            <person name="Ford S.A."/>
            <person name="Ro D.-K."/>
            <person name="Ness R.W."/>
            <person name="Phillips M.A."/>
        </authorList>
    </citation>
    <scope>NUCLEOTIDE SEQUENCE [LARGE SCALE GENOMIC DNA]</scope>
    <source>
        <strain evidence="5">SAF-2024a</strain>
        <tissue evidence="5">Leaf</tissue>
    </source>
</reference>
<evidence type="ECO:0000256" key="3">
    <source>
        <dbReference type="ARBA" id="ARBA00023295"/>
    </source>
</evidence>
<proteinExistence type="inferred from homology"/>
<gene>
    <name evidence="5" type="ORF">AAHA92_07761</name>
</gene>
<keyword evidence="6" id="KW-1185">Reference proteome</keyword>
<dbReference type="Proteomes" id="UP001567538">
    <property type="component" value="Unassembled WGS sequence"/>
</dbReference>
<dbReference type="InterPro" id="IPR044965">
    <property type="entry name" value="Glyco_hydro_17_plant"/>
</dbReference>
<dbReference type="SUPFAM" id="SSF51445">
    <property type="entry name" value="(Trans)glycosidases"/>
    <property type="match status" value="1"/>
</dbReference>
<evidence type="ECO:0000256" key="2">
    <source>
        <dbReference type="ARBA" id="ARBA00022801"/>
    </source>
</evidence>
<evidence type="ECO:0000313" key="6">
    <source>
        <dbReference type="Proteomes" id="UP001567538"/>
    </source>
</evidence>
<dbReference type="InterPro" id="IPR000490">
    <property type="entry name" value="Glyco_hydro_17"/>
</dbReference>
<organism evidence="5 6">
    <name type="scientific">Salvia divinorum</name>
    <name type="common">Maria pastora</name>
    <name type="synonym">Diviner's sage</name>
    <dbReference type="NCBI Taxonomy" id="28513"/>
    <lineage>
        <taxon>Eukaryota</taxon>
        <taxon>Viridiplantae</taxon>
        <taxon>Streptophyta</taxon>
        <taxon>Embryophyta</taxon>
        <taxon>Tracheophyta</taxon>
        <taxon>Spermatophyta</taxon>
        <taxon>Magnoliopsida</taxon>
        <taxon>eudicotyledons</taxon>
        <taxon>Gunneridae</taxon>
        <taxon>Pentapetalae</taxon>
        <taxon>asterids</taxon>
        <taxon>lamiids</taxon>
        <taxon>Lamiales</taxon>
        <taxon>Lamiaceae</taxon>
        <taxon>Nepetoideae</taxon>
        <taxon>Mentheae</taxon>
        <taxon>Salviinae</taxon>
        <taxon>Salvia</taxon>
        <taxon>Salvia subgen. Calosphace</taxon>
    </lineage>
</organism>
<dbReference type="Pfam" id="PF00332">
    <property type="entry name" value="Glyco_hydro_17"/>
    <property type="match status" value="1"/>
</dbReference>
<sequence>MENLAAAVAAANLTIPVSTVISMRTLSTSYPPSAGEFSAAAKPIMAQIVRFLQSEKYHLFLQVFPYFAREAYPVSVDLDFALFRPGKTAVRDGGRTYLNLFDSMTDAAYAALEKVGAGDVGIVVAEGGTPQWKMLKQQHWGMFYPNLTQVYHLNKIA</sequence>
<dbReference type="AlphaFoldDB" id="A0ABD1IA07"/>
<name>A0ABD1IA07_SALDI</name>
<accession>A0ABD1IA07</accession>
<dbReference type="GO" id="GO:0016798">
    <property type="term" value="F:hydrolase activity, acting on glycosyl bonds"/>
    <property type="evidence" value="ECO:0007669"/>
    <property type="project" value="UniProtKB-KW"/>
</dbReference>
<evidence type="ECO:0000256" key="1">
    <source>
        <dbReference type="ARBA" id="ARBA00008773"/>
    </source>
</evidence>
<dbReference type="EMBL" id="JBEAFC010000003">
    <property type="protein sequence ID" value="KAL1565558.1"/>
    <property type="molecule type" value="Genomic_DNA"/>
</dbReference>
<comment type="similarity">
    <text evidence="1 4">Belongs to the glycosyl hydrolase 17 family.</text>
</comment>
<comment type="caution">
    <text evidence="5">The sequence shown here is derived from an EMBL/GenBank/DDBJ whole genome shotgun (WGS) entry which is preliminary data.</text>
</comment>
<keyword evidence="3" id="KW-0326">Glycosidase</keyword>
<protein>
    <submittedName>
        <fullName evidence="5">Glucan endo-1,3-beta-glucosidase GVI</fullName>
    </submittedName>
</protein>
<dbReference type="Gene3D" id="3.20.20.80">
    <property type="entry name" value="Glycosidases"/>
    <property type="match status" value="1"/>
</dbReference>
<evidence type="ECO:0000313" key="5">
    <source>
        <dbReference type="EMBL" id="KAL1565558.1"/>
    </source>
</evidence>
<dbReference type="PANTHER" id="PTHR32227">
    <property type="entry name" value="GLUCAN ENDO-1,3-BETA-GLUCOSIDASE BG1-RELATED-RELATED"/>
    <property type="match status" value="1"/>
</dbReference>
<dbReference type="InterPro" id="IPR017853">
    <property type="entry name" value="GH"/>
</dbReference>
<evidence type="ECO:0000256" key="4">
    <source>
        <dbReference type="RuleBase" id="RU004335"/>
    </source>
</evidence>
<keyword evidence="2" id="KW-0378">Hydrolase</keyword>